<protein>
    <recommendedName>
        <fullName evidence="3">Small G protein signaling modulator 1</fullName>
    </recommendedName>
</protein>
<sequence length="84" mass="10079">MVYDDVFFVWETIWAARYASSEHFVLFIALALVELYRDIILENNMDFTDIIKFFNEMAERHDVPKLLVMARELVHKVQILIENK</sequence>
<dbReference type="EMBL" id="JAMKFB020000010">
    <property type="protein sequence ID" value="KAL0183109.1"/>
    <property type="molecule type" value="Genomic_DNA"/>
</dbReference>
<feature type="non-terminal residue" evidence="1">
    <location>
        <position position="1"/>
    </location>
</feature>
<dbReference type="Proteomes" id="UP001529510">
    <property type="component" value="Unassembled WGS sequence"/>
</dbReference>
<dbReference type="InterPro" id="IPR035969">
    <property type="entry name" value="Rab-GAP_TBC_sf"/>
</dbReference>
<reference evidence="1 2" key="1">
    <citation type="submission" date="2024-05" db="EMBL/GenBank/DDBJ databases">
        <title>Genome sequencing and assembly of Indian major carp, Cirrhinus mrigala (Hamilton, 1822).</title>
        <authorList>
            <person name="Mohindra V."/>
            <person name="Chowdhury L.M."/>
            <person name="Lal K."/>
            <person name="Jena J.K."/>
        </authorList>
    </citation>
    <scope>NUCLEOTIDE SEQUENCE [LARGE SCALE GENOMIC DNA]</scope>
    <source>
        <strain evidence="1">CM1030</strain>
        <tissue evidence="1">Blood</tissue>
    </source>
</reference>
<dbReference type="Gene3D" id="1.10.472.80">
    <property type="entry name" value="Ypt/Rab-GAP domain of gyp1p, domain 3"/>
    <property type="match status" value="1"/>
</dbReference>
<organism evidence="1 2">
    <name type="scientific">Cirrhinus mrigala</name>
    <name type="common">Mrigala</name>
    <dbReference type="NCBI Taxonomy" id="683832"/>
    <lineage>
        <taxon>Eukaryota</taxon>
        <taxon>Metazoa</taxon>
        <taxon>Chordata</taxon>
        <taxon>Craniata</taxon>
        <taxon>Vertebrata</taxon>
        <taxon>Euteleostomi</taxon>
        <taxon>Actinopterygii</taxon>
        <taxon>Neopterygii</taxon>
        <taxon>Teleostei</taxon>
        <taxon>Ostariophysi</taxon>
        <taxon>Cypriniformes</taxon>
        <taxon>Cyprinidae</taxon>
        <taxon>Labeoninae</taxon>
        <taxon>Labeonini</taxon>
        <taxon>Cirrhinus</taxon>
    </lineage>
</organism>
<comment type="caution">
    <text evidence="1">The sequence shown here is derived from an EMBL/GenBank/DDBJ whole genome shotgun (WGS) entry which is preliminary data.</text>
</comment>
<proteinExistence type="predicted"/>
<dbReference type="AlphaFoldDB" id="A0ABD0QA27"/>
<name>A0ABD0QA27_CIRMR</name>
<accession>A0ABD0QA27</accession>
<gene>
    <name evidence="1" type="ORF">M9458_022484</name>
</gene>
<evidence type="ECO:0008006" key="3">
    <source>
        <dbReference type="Google" id="ProtNLM"/>
    </source>
</evidence>
<evidence type="ECO:0000313" key="2">
    <source>
        <dbReference type="Proteomes" id="UP001529510"/>
    </source>
</evidence>
<dbReference type="SUPFAM" id="SSF47923">
    <property type="entry name" value="Ypt/Rab-GAP domain of gyp1p"/>
    <property type="match status" value="1"/>
</dbReference>
<evidence type="ECO:0000313" key="1">
    <source>
        <dbReference type="EMBL" id="KAL0183109.1"/>
    </source>
</evidence>
<keyword evidence="2" id="KW-1185">Reference proteome</keyword>